<evidence type="ECO:0000256" key="4">
    <source>
        <dbReference type="ARBA" id="ARBA00023002"/>
    </source>
</evidence>
<sequence>MVTVRDKVDLLVVGSGAAGSVFAAEASAAGKQVLVLEAGPARTPKDLVSSQLWARRHKWGGAHVEEEGDHRVGHNFNAGWGTGGSTMHHYGVWPRLHENDFHTFTEHGQGLDWPFQYAELRPYYDRIQDAIGLSGDATQERWRPPGAAYSMPPVPVFGQGRLLAEGFSRLEMHTAPLPLAINTIPYRGRPACLYDGWCDAGCPIGALGNAQTVFLAQAVKSGAVIRHEATVTRLLTSANGRRIEGVEYHSADGVLHRQYAEVVVLAAFTVQNARLLLASANSHHPQGLANHSGLVGRYLMTHPTVSLYGMFEAETQPGLGPTGGQLINQDGYDNKRAVKDAYGSFQWIIANAVKPNGLLGIANNRADIYGPQLKPFLQRAVNHLGVMTLVAEDLALPENRVELSSNRDAFGVPLARAVHNLAKPSAALVVHALEQGRAVFDAAGAREQWRGPQAGMHILGGTVMGVDPAKSVTNSYGQSHEIDNLYIAGPGLFPGSGAVNPTFTIHALALRAAEHLLRHWP</sequence>
<feature type="domain" description="Glucose-methanol-choline oxidoreductase N-terminal" evidence="5">
    <location>
        <begin position="9"/>
        <end position="303"/>
    </location>
</feature>
<keyword evidence="4" id="KW-0560">Oxidoreductase</keyword>
<dbReference type="AlphaFoldDB" id="A0A2N5Y177"/>
<evidence type="ECO:0000313" key="7">
    <source>
        <dbReference type="EMBL" id="PLW82147.1"/>
    </source>
</evidence>
<dbReference type="Gene3D" id="3.50.50.60">
    <property type="entry name" value="FAD/NAD(P)-binding domain"/>
    <property type="match status" value="2"/>
</dbReference>
<proteinExistence type="inferred from homology"/>
<gene>
    <name evidence="7" type="ORF">CWI75_10160</name>
</gene>
<dbReference type="PANTHER" id="PTHR46056">
    <property type="entry name" value="LONG-CHAIN-ALCOHOL OXIDASE"/>
    <property type="match status" value="1"/>
</dbReference>
<dbReference type="InterPro" id="IPR000172">
    <property type="entry name" value="GMC_OxRdtase_N"/>
</dbReference>
<organism evidence="7 8">
    <name type="scientific">Kineobactrum sediminis</name>
    <dbReference type="NCBI Taxonomy" id="1905677"/>
    <lineage>
        <taxon>Bacteria</taxon>
        <taxon>Pseudomonadati</taxon>
        <taxon>Pseudomonadota</taxon>
        <taxon>Gammaproteobacteria</taxon>
        <taxon>Cellvibrionales</taxon>
        <taxon>Halieaceae</taxon>
        <taxon>Kineobactrum</taxon>
    </lineage>
</organism>
<evidence type="ECO:0000256" key="3">
    <source>
        <dbReference type="ARBA" id="ARBA00022827"/>
    </source>
</evidence>
<dbReference type="Pfam" id="PF00732">
    <property type="entry name" value="GMC_oxred_N"/>
    <property type="match status" value="1"/>
</dbReference>
<dbReference type="Proteomes" id="UP000234845">
    <property type="component" value="Unassembled WGS sequence"/>
</dbReference>
<dbReference type="PANTHER" id="PTHR46056:SF12">
    <property type="entry name" value="LONG-CHAIN-ALCOHOL OXIDASE"/>
    <property type="match status" value="1"/>
</dbReference>
<evidence type="ECO:0000313" key="8">
    <source>
        <dbReference type="Proteomes" id="UP000234845"/>
    </source>
</evidence>
<comment type="similarity">
    <text evidence="1">Belongs to the GMC oxidoreductase family.</text>
</comment>
<dbReference type="GO" id="GO:0016614">
    <property type="term" value="F:oxidoreductase activity, acting on CH-OH group of donors"/>
    <property type="evidence" value="ECO:0007669"/>
    <property type="project" value="InterPro"/>
</dbReference>
<dbReference type="InterPro" id="IPR036188">
    <property type="entry name" value="FAD/NAD-bd_sf"/>
</dbReference>
<keyword evidence="2" id="KW-0285">Flavoprotein</keyword>
<dbReference type="InterPro" id="IPR007867">
    <property type="entry name" value="GMC_OxRtase_C"/>
</dbReference>
<dbReference type="EMBL" id="PKLZ01000008">
    <property type="protein sequence ID" value="PLW82147.1"/>
    <property type="molecule type" value="Genomic_DNA"/>
</dbReference>
<dbReference type="GO" id="GO:0050660">
    <property type="term" value="F:flavin adenine dinucleotide binding"/>
    <property type="evidence" value="ECO:0007669"/>
    <property type="project" value="InterPro"/>
</dbReference>
<name>A0A2N5Y177_9GAMM</name>
<evidence type="ECO:0000256" key="2">
    <source>
        <dbReference type="ARBA" id="ARBA00022630"/>
    </source>
</evidence>
<evidence type="ECO:0000259" key="6">
    <source>
        <dbReference type="Pfam" id="PF05199"/>
    </source>
</evidence>
<keyword evidence="8" id="KW-1185">Reference proteome</keyword>
<feature type="domain" description="Glucose-methanol-choline oxidoreductase C-terminal" evidence="6">
    <location>
        <begin position="398"/>
        <end position="509"/>
    </location>
</feature>
<protein>
    <submittedName>
        <fullName evidence="7">GMC family oxidoreductase</fullName>
    </submittedName>
</protein>
<comment type="caution">
    <text evidence="7">The sequence shown here is derived from an EMBL/GenBank/DDBJ whole genome shotgun (WGS) entry which is preliminary data.</text>
</comment>
<dbReference type="OrthoDB" id="9787779at2"/>
<dbReference type="Pfam" id="PF05199">
    <property type="entry name" value="GMC_oxred_C"/>
    <property type="match status" value="1"/>
</dbReference>
<evidence type="ECO:0000259" key="5">
    <source>
        <dbReference type="Pfam" id="PF00732"/>
    </source>
</evidence>
<evidence type="ECO:0000256" key="1">
    <source>
        <dbReference type="ARBA" id="ARBA00010790"/>
    </source>
</evidence>
<dbReference type="RefSeq" id="WP_101521399.1">
    <property type="nucleotide sequence ID" value="NZ_PKLZ01000008.1"/>
</dbReference>
<reference evidence="8" key="1">
    <citation type="submission" date="2017-11" db="EMBL/GenBank/DDBJ databases">
        <title>The draft genome sequence of Chromatocurvus sp. F02.</title>
        <authorList>
            <person name="Du Z.-J."/>
            <person name="Chang Y.-Q."/>
        </authorList>
    </citation>
    <scope>NUCLEOTIDE SEQUENCE [LARGE SCALE GENOMIC DNA]</scope>
    <source>
        <strain evidence="8">F02</strain>
    </source>
</reference>
<accession>A0A2N5Y177</accession>
<keyword evidence="3" id="KW-0274">FAD</keyword>
<dbReference type="SUPFAM" id="SSF51905">
    <property type="entry name" value="FAD/NAD(P)-binding domain"/>
    <property type="match status" value="1"/>
</dbReference>